<dbReference type="EMBL" id="JAMXFF010000005">
    <property type="protein sequence ID" value="MCT7965724.1"/>
    <property type="molecule type" value="Genomic_DNA"/>
</dbReference>
<dbReference type="InterPro" id="IPR001387">
    <property type="entry name" value="Cro/C1-type_HTH"/>
</dbReference>
<dbReference type="InterPro" id="IPR010982">
    <property type="entry name" value="Lambda_DNA-bd_dom_sf"/>
</dbReference>
<feature type="domain" description="HTH cro/C1-type" evidence="1">
    <location>
        <begin position="76"/>
        <end position="138"/>
    </location>
</feature>
<sequence>MVTLRIQELAEAKGITLEQLSEDCCISVEKLQKYASESIEIQEETAADIQAMATQLNVTVFEVLKPVDHPVAFKLKIQEIAYKKGITLEELSEKSGVHFAIILFYSTQAIAKAQFEKKEFQESLSRISQVLGGRSEDLKVSAELPLTSLRLKEGAQEKGITLKQLSEITQVPYELIELMDNQPINISMLSLDSVICQILGSCVK</sequence>
<name>A0ABT2MLU8_9CYAN</name>
<dbReference type="Proteomes" id="UP001525890">
    <property type="component" value="Unassembled WGS sequence"/>
</dbReference>
<dbReference type="SMART" id="SM00530">
    <property type="entry name" value="HTH_XRE"/>
    <property type="match status" value="2"/>
</dbReference>
<evidence type="ECO:0000259" key="1">
    <source>
        <dbReference type="SMART" id="SM00530"/>
    </source>
</evidence>
<dbReference type="Gene3D" id="1.10.260.40">
    <property type="entry name" value="lambda repressor-like DNA-binding domains"/>
    <property type="match status" value="1"/>
</dbReference>
<gene>
    <name evidence="2" type="ORF">NG799_05165</name>
</gene>
<dbReference type="CDD" id="cd00093">
    <property type="entry name" value="HTH_XRE"/>
    <property type="match status" value="1"/>
</dbReference>
<evidence type="ECO:0000313" key="3">
    <source>
        <dbReference type="Proteomes" id="UP001525890"/>
    </source>
</evidence>
<organism evidence="2 3">
    <name type="scientific">Laspinema palackyanum D2a</name>
    <dbReference type="NCBI Taxonomy" id="2953684"/>
    <lineage>
        <taxon>Bacteria</taxon>
        <taxon>Bacillati</taxon>
        <taxon>Cyanobacteriota</taxon>
        <taxon>Cyanophyceae</taxon>
        <taxon>Oscillatoriophycideae</taxon>
        <taxon>Oscillatoriales</taxon>
        <taxon>Laspinemataceae</taxon>
        <taxon>Laspinema</taxon>
        <taxon>Laspinema palackyanum</taxon>
    </lineage>
</organism>
<evidence type="ECO:0000313" key="2">
    <source>
        <dbReference type="EMBL" id="MCT7965724.1"/>
    </source>
</evidence>
<proteinExistence type="predicted"/>
<dbReference type="RefSeq" id="WP_368005407.1">
    <property type="nucleotide sequence ID" value="NZ_JAMXFF010000005.1"/>
</dbReference>
<keyword evidence="3" id="KW-1185">Reference proteome</keyword>
<accession>A0ABT2MLU8</accession>
<comment type="caution">
    <text evidence="2">The sequence shown here is derived from an EMBL/GenBank/DDBJ whole genome shotgun (WGS) entry which is preliminary data.</text>
</comment>
<protein>
    <submittedName>
        <fullName evidence="2">Helix-turn-helix transcriptional regulator</fullName>
    </submittedName>
</protein>
<feature type="domain" description="HTH cro/C1-type" evidence="1">
    <location>
        <begin position="5"/>
        <end position="63"/>
    </location>
</feature>
<reference evidence="2 3" key="1">
    <citation type="journal article" date="2022" name="Front. Microbiol.">
        <title>High genomic differentiation and limited gene flow indicate recent cryptic speciation within the genus Laspinema (cyanobacteria).</title>
        <authorList>
            <person name="Stanojkovic A."/>
            <person name="Skoupy S."/>
            <person name="Skaloud P."/>
            <person name="Dvorak P."/>
        </authorList>
    </citation>
    <scope>NUCLEOTIDE SEQUENCE [LARGE SCALE GENOMIC DNA]</scope>
    <source>
        <strain evidence="2 3">D2a</strain>
    </source>
</reference>